<comment type="caution">
    <text evidence="1">The sequence shown here is derived from an EMBL/GenBank/DDBJ whole genome shotgun (WGS) entry which is preliminary data.</text>
</comment>
<sequence length="78" mass="8517">MFATTASPCAPCEHTDEDVSEIASKFPPHPVYQAQNLNGWIRSEPSGRIASPIFSILRNFESSEASLDGYRGDEESNG</sequence>
<gene>
    <name evidence="1" type="ORF">VTL71DRAFT_8423</name>
</gene>
<proteinExistence type="predicted"/>
<name>A0ABR4CZY1_9HELO</name>
<organism evidence="1 2">
    <name type="scientific">Oculimacula yallundae</name>
    <dbReference type="NCBI Taxonomy" id="86028"/>
    <lineage>
        <taxon>Eukaryota</taxon>
        <taxon>Fungi</taxon>
        <taxon>Dikarya</taxon>
        <taxon>Ascomycota</taxon>
        <taxon>Pezizomycotina</taxon>
        <taxon>Leotiomycetes</taxon>
        <taxon>Helotiales</taxon>
        <taxon>Ploettnerulaceae</taxon>
        <taxon>Oculimacula</taxon>
    </lineage>
</organism>
<protein>
    <submittedName>
        <fullName evidence="1">Uncharacterized protein</fullName>
    </submittedName>
</protein>
<evidence type="ECO:0000313" key="1">
    <source>
        <dbReference type="EMBL" id="KAL2074644.1"/>
    </source>
</evidence>
<evidence type="ECO:0000313" key="2">
    <source>
        <dbReference type="Proteomes" id="UP001595075"/>
    </source>
</evidence>
<accession>A0ABR4CZY1</accession>
<keyword evidence="2" id="KW-1185">Reference proteome</keyword>
<dbReference type="Proteomes" id="UP001595075">
    <property type="component" value="Unassembled WGS sequence"/>
</dbReference>
<reference evidence="1 2" key="1">
    <citation type="journal article" date="2024" name="Commun. Biol.">
        <title>Comparative genomic analysis of thermophilic fungi reveals convergent evolutionary adaptations and gene losses.</title>
        <authorList>
            <person name="Steindorff A.S."/>
            <person name="Aguilar-Pontes M.V."/>
            <person name="Robinson A.J."/>
            <person name="Andreopoulos B."/>
            <person name="LaButti K."/>
            <person name="Kuo A."/>
            <person name="Mondo S."/>
            <person name="Riley R."/>
            <person name="Otillar R."/>
            <person name="Haridas S."/>
            <person name="Lipzen A."/>
            <person name="Grimwood J."/>
            <person name="Schmutz J."/>
            <person name="Clum A."/>
            <person name="Reid I.D."/>
            <person name="Moisan M.C."/>
            <person name="Butler G."/>
            <person name="Nguyen T.T.M."/>
            <person name="Dewar K."/>
            <person name="Conant G."/>
            <person name="Drula E."/>
            <person name="Henrissat B."/>
            <person name="Hansel C."/>
            <person name="Singer S."/>
            <person name="Hutchinson M.I."/>
            <person name="de Vries R.P."/>
            <person name="Natvig D.O."/>
            <person name="Powell A.J."/>
            <person name="Tsang A."/>
            <person name="Grigoriev I.V."/>
        </authorList>
    </citation>
    <scope>NUCLEOTIDE SEQUENCE [LARGE SCALE GENOMIC DNA]</scope>
    <source>
        <strain evidence="1 2">CBS 494.80</strain>
    </source>
</reference>
<dbReference type="EMBL" id="JAZHXI010000002">
    <property type="protein sequence ID" value="KAL2074644.1"/>
    <property type="molecule type" value="Genomic_DNA"/>
</dbReference>